<feature type="transmembrane region" description="Helical" evidence="6">
    <location>
        <begin position="445"/>
        <end position="466"/>
    </location>
</feature>
<evidence type="ECO:0000259" key="7">
    <source>
        <dbReference type="Pfam" id="PF13906"/>
    </source>
</evidence>
<keyword evidence="5 6" id="KW-0472">Membrane</keyword>
<dbReference type="Pfam" id="PF13520">
    <property type="entry name" value="AA_permease_2"/>
    <property type="match status" value="1"/>
</dbReference>
<sequence length="580" mass="63109">MVTLGETFFRLKTIKNVNVMETRLKRCLTITDITLLGVGHMVGAGIYVLTGSVVRNMAGPSIVISFVLAGFASFLSALCYAEFGGRFPKAGSAYTYVYIGVGELWAFIVGWNIILEHMLGAAAVARSWSGYLTSLVDSSLRNSSIVTIGHFDESFFADSPDLIAFLAVVAVAVFTGLGSKTSTNFNSLFTIINMLVIAFVVCYGFTFADFTLWSVYKVNSGRSPFFPYGIGGTFAGAASCFFAYIGFDGLATAGEEASDPARAIPLATFISMSIVTVAYILMASALTLMVPFWEVNPTAAFSDAFASRGATWAKYIVSVGAMSGMTTSLIGSMFALPRCVYAMAEDGLIFKIFGQVNDKTQVPLKAVIAFSAITSVIAFLFDIETLVEFLSIGTLLAYTIVSACVIVLRYRPALSEDNIIEGNGGRIKFWMPGYRWFNILKPGKLVLWCVFTMIFANAGISIIFATTFVHTLFGWILIFIFGIIAASAFILICAHHQTNEQISFRVPLVPLIPATSVLINIFLMFHLAPVTWIRLAIWLVVGLAIYGFYGIKHSREIQPDPELIKESTTYESMATTVTVP</sequence>
<keyword evidence="2" id="KW-0813">Transport</keyword>
<dbReference type="WBParaSite" id="mrna-Wban_07165">
    <property type="protein sequence ID" value="mrna-Wban_07165"/>
    <property type="gene ID" value="Wban_07165"/>
</dbReference>
<feature type="transmembrane region" description="Helical" evidence="6">
    <location>
        <begin position="30"/>
        <end position="50"/>
    </location>
</feature>
<feature type="transmembrane region" description="Helical" evidence="6">
    <location>
        <begin position="472"/>
        <end position="494"/>
    </location>
</feature>
<dbReference type="Gene3D" id="1.20.1740.10">
    <property type="entry name" value="Amino acid/polyamine transporter I"/>
    <property type="match status" value="1"/>
</dbReference>
<reference evidence="9" key="3">
    <citation type="submission" date="2024-02" db="UniProtKB">
        <authorList>
            <consortium name="WormBaseParasite"/>
        </authorList>
    </citation>
    <scope>IDENTIFICATION</scope>
    <source>
        <strain evidence="9">pt0022</strain>
    </source>
</reference>
<reference evidence="8" key="1">
    <citation type="submission" date="2015-03" db="EMBL/GenBank/DDBJ databases">
        <title>Wuchereria bancrofti Genome Sequencing Papua New Guinea Strain.</title>
        <authorList>
            <person name="Small S.T."/>
            <person name="Serre D."/>
            <person name="Zimmerman P.A."/>
        </authorList>
    </citation>
    <scope>NUCLEOTIDE SEQUENCE [LARGE SCALE GENOMIC DNA]</scope>
    <source>
        <strain evidence="8">pt0022</strain>
    </source>
</reference>
<comment type="subcellular location">
    <subcellularLocation>
        <location evidence="1">Membrane</location>
        <topology evidence="1">Multi-pass membrane protein</topology>
    </subcellularLocation>
</comment>
<dbReference type="Proteomes" id="UP000093561">
    <property type="component" value="Unassembled WGS sequence"/>
</dbReference>
<name>A0AAF5RWA7_WUCBA</name>
<evidence type="ECO:0000256" key="3">
    <source>
        <dbReference type="ARBA" id="ARBA00022692"/>
    </source>
</evidence>
<evidence type="ECO:0000313" key="8">
    <source>
        <dbReference type="Proteomes" id="UP000093561"/>
    </source>
</evidence>
<feature type="transmembrane region" description="Helical" evidence="6">
    <location>
        <begin position="225"/>
        <end position="245"/>
    </location>
</feature>
<dbReference type="PANTHER" id="PTHR43243">
    <property type="entry name" value="INNER MEMBRANE TRANSPORTER YGJI-RELATED"/>
    <property type="match status" value="1"/>
</dbReference>
<dbReference type="GO" id="GO:0015171">
    <property type="term" value="F:amino acid transmembrane transporter activity"/>
    <property type="evidence" value="ECO:0007669"/>
    <property type="project" value="TreeGrafter"/>
</dbReference>
<organism evidence="8 9">
    <name type="scientific">Wuchereria bancrofti</name>
    <dbReference type="NCBI Taxonomy" id="6293"/>
    <lineage>
        <taxon>Eukaryota</taxon>
        <taxon>Metazoa</taxon>
        <taxon>Ecdysozoa</taxon>
        <taxon>Nematoda</taxon>
        <taxon>Chromadorea</taxon>
        <taxon>Rhabditida</taxon>
        <taxon>Spirurina</taxon>
        <taxon>Spiruromorpha</taxon>
        <taxon>Filarioidea</taxon>
        <taxon>Onchocercidae</taxon>
        <taxon>Wuchereria</taxon>
    </lineage>
</organism>
<proteinExistence type="predicted"/>
<feature type="transmembrane region" description="Helical" evidence="6">
    <location>
        <begin position="389"/>
        <end position="408"/>
    </location>
</feature>
<keyword evidence="4 6" id="KW-1133">Transmembrane helix</keyword>
<feature type="transmembrane region" description="Helical" evidence="6">
    <location>
        <begin position="191"/>
        <end position="213"/>
    </location>
</feature>
<feature type="transmembrane region" description="Helical" evidence="6">
    <location>
        <begin position="531"/>
        <end position="549"/>
    </location>
</feature>
<feature type="transmembrane region" description="Helical" evidence="6">
    <location>
        <begin position="362"/>
        <end position="383"/>
    </location>
</feature>
<feature type="transmembrane region" description="Helical" evidence="6">
    <location>
        <begin position="266"/>
        <end position="292"/>
    </location>
</feature>
<dbReference type="Pfam" id="PF13906">
    <property type="entry name" value="AA_permease_C"/>
    <property type="match status" value="1"/>
</dbReference>
<feature type="transmembrane region" description="Helical" evidence="6">
    <location>
        <begin position="162"/>
        <end position="179"/>
    </location>
</feature>
<keyword evidence="3 6" id="KW-0812">Transmembrane</keyword>
<dbReference type="InterPro" id="IPR002293">
    <property type="entry name" value="AA/rel_permease1"/>
</dbReference>
<protein>
    <recommendedName>
        <fullName evidence="7">Cationic amino acid transporter C-terminal domain-containing protein</fullName>
    </recommendedName>
</protein>
<feature type="transmembrane region" description="Helical" evidence="6">
    <location>
        <begin position="93"/>
        <end position="114"/>
    </location>
</feature>
<feature type="domain" description="Cationic amino acid transporter C-terminal" evidence="7">
    <location>
        <begin position="504"/>
        <end position="554"/>
    </location>
</feature>
<evidence type="ECO:0000256" key="6">
    <source>
        <dbReference type="SAM" id="Phobius"/>
    </source>
</evidence>
<evidence type="ECO:0000313" key="9">
    <source>
        <dbReference type="WBParaSite" id="mrna-Wban_07165"/>
    </source>
</evidence>
<dbReference type="PANTHER" id="PTHR43243:SF4">
    <property type="entry name" value="CATIONIC AMINO ACID TRANSPORTER 4"/>
    <property type="match status" value="1"/>
</dbReference>
<dbReference type="AlphaFoldDB" id="A0AAF5RWA7"/>
<evidence type="ECO:0000256" key="1">
    <source>
        <dbReference type="ARBA" id="ARBA00004141"/>
    </source>
</evidence>
<dbReference type="GO" id="GO:0005886">
    <property type="term" value="C:plasma membrane"/>
    <property type="evidence" value="ECO:0007669"/>
    <property type="project" value="TreeGrafter"/>
</dbReference>
<evidence type="ECO:0000256" key="2">
    <source>
        <dbReference type="ARBA" id="ARBA00022448"/>
    </source>
</evidence>
<evidence type="ECO:0000256" key="4">
    <source>
        <dbReference type="ARBA" id="ARBA00022989"/>
    </source>
</evidence>
<accession>A0AAF5RWA7</accession>
<evidence type="ECO:0000256" key="5">
    <source>
        <dbReference type="ARBA" id="ARBA00023136"/>
    </source>
</evidence>
<dbReference type="InterPro" id="IPR029485">
    <property type="entry name" value="CAT_C"/>
</dbReference>
<feature type="transmembrane region" description="Helical" evidence="6">
    <location>
        <begin position="506"/>
        <end position="525"/>
    </location>
</feature>
<reference evidence="8" key="2">
    <citation type="journal article" date="2016" name="Mol. Ecol.">
        <title>Population genomics of the filarial nematode parasite Wuchereria bancrofti from mosquitoes.</title>
        <authorList>
            <person name="Small S.T."/>
            <person name="Reimer L.J."/>
            <person name="Tisch D.J."/>
            <person name="King C.L."/>
            <person name="Christensen B.M."/>
            <person name="Siba P.M."/>
            <person name="Kazura J.W."/>
            <person name="Serre D."/>
            <person name="Zimmerman P.A."/>
        </authorList>
    </citation>
    <scope>NUCLEOTIDE SEQUENCE</scope>
    <source>
        <strain evidence="8">pt0022</strain>
    </source>
</reference>
<dbReference type="PIRSF" id="PIRSF006060">
    <property type="entry name" value="AA_transporter"/>
    <property type="match status" value="1"/>
</dbReference>
<dbReference type="FunFam" id="1.20.1740.10:FF:000010">
    <property type="entry name" value="probable cationic amino acid transporter"/>
    <property type="match status" value="1"/>
</dbReference>
<feature type="transmembrane region" description="Helical" evidence="6">
    <location>
        <begin position="62"/>
        <end position="81"/>
    </location>
</feature>
<feature type="transmembrane region" description="Helical" evidence="6">
    <location>
        <begin position="312"/>
        <end position="341"/>
    </location>
</feature>